<dbReference type="InterPro" id="IPR001752">
    <property type="entry name" value="Kinesin_motor_dom"/>
</dbReference>
<dbReference type="InterPro" id="IPR036961">
    <property type="entry name" value="Kinesin_motor_dom_sf"/>
</dbReference>
<keyword evidence="4 10" id="KW-0547">Nucleotide-binding</keyword>
<keyword evidence="5 10" id="KW-0067">ATP-binding</keyword>
<feature type="coiled-coil region" evidence="11">
    <location>
        <begin position="642"/>
        <end position="722"/>
    </location>
</feature>
<dbReference type="OrthoDB" id="3176171at2759"/>
<evidence type="ECO:0000256" key="3">
    <source>
        <dbReference type="ARBA" id="ARBA00022701"/>
    </source>
</evidence>
<feature type="binding site" evidence="10">
    <location>
        <begin position="104"/>
        <end position="111"/>
    </location>
    <ligand>
        <name>ATP</name>
        <dbReference type="ChEBI" id="CHEBI:30616"/>
    </ligand>
</feature>
<keyword evidence="11" id="KW-0175">Coiled coil</keyword>
<evidence type="ECO:0000313" key="14">
    <source>
        <dbReference type="Proteomes" id="UP000325081"/>
    </source>
</evidence>
<evidence type="ECO:0000256" key="1">
    <source>
        <dbReference type="ARBA" id="ARBA00004186"/>
    </source>
</evidence>
<keyword evidence="14" id="KW-1185">Reference proteome</keyword>
<feature type="coiled-coil region" evidence="11">
    <location>
        <begin position="425"/>
        <end position="452"/>
    </location>
</feature>
<comment type="similarity">
    <text evidence="8">Belongs to the TRAFAC class myosin-kinesin ATPase superfamily. Kinesin family. KIN-5/BimC subfamily.</text>
</comment>
<comment type="subcellular location">
    <subcellularLocation>
        <location evidence="1">Cytoplasm</location>
        <location evidence="1">Cytoskeleton</location>
        <location evidence="1">Spindle</location>
    </subcellularLocation>
</comment>
<dbReference type="Gene3D" id="3.40.850.10">
    <property type="entry name" value="Kinesin motor domain"/>
    <property type="match status" value="1"/>
</dbReference>
<dbReference type="GO" id="GO:0008574">
    <property type="term" value="F:plus-end-directed microtubule motor activity"/>
    <property type="evidence" value="ECO:0007669"/>
    <property type="project" value="TreeGrafter"/>
</dbReference>
<organism evidence="13 14">
    <name type="scientific">Striga asiatica</name>
    <name type="common">Asiatic witchweed</name>
    <name type="synonym">Buchnera asiatica</name>
    <dbReference type="NCBI Taxonomy" id="4170"/>
    <lineage>
        <taxon>Eukaryota</taxon>
        <taxon>Viridiplantae</taxon>
        <taxon>Streptophyta</taxon>
        <taxon>Embryophyta</taxon>
        <taxon>Tracheophyta</taxon>
        <taxon>Spermatophyta</taxon>
        <taxon>Magnoliopsida</taxon>
        <taxon>eudicotyledons</taxon>
        <taxon>Gunneridae</taxon>
        <taxon>Pentapetalae</taxon>
        <taxon>asterids</taxon>
        <taxon>lamiids</taxon>
        <taxon>Lamiales</taxon>
        <taxon>Orobanchaceae</taxon>
        <taxon>Buchnereae</taxon>
        <taxon>Striga</taxon>
    </lineage>
</organism>
<evidence type="ECO:0000256" key="4">
    <source>
        <dbReference type="ARBA" id="ARBA00022741"/>
    </source>
</evidence>
<dbReference type="GO" id="GO:0072686">
    <property type="term" value="C:mitotic spindle"/>
    <property type="evidence" value="ECO:0007669"/>
    <property type="project" value="TreeGrafter"/>
</dbReference>
<dbReference type="InterPro" id="IPR027417">
    <property type="entry name" value="P-loop_NTPase"/>
</dbReference>
<dbReference type="Proteomes" id="UP000325081">
    <property type="component" value="Unassembled WGS sequence"/>
</dbReference>
<evidence type="ECO:0000256" key="5">
    <source>
        <dbReference type="ARBA" id="ARBA00022840"/>
    </source>
</evidence>
<evidence type="ECO:0000256" key="6">
    <source>
        <dbReference type="ARBA" id="ARBA00023175"/>
    </source>
</evidence>
<dbReference type="GO" id="GO:0090307">
    <property type="term" value="P:mitotic spindle assembly"/>
    <property type="evidence" value="ECO:0007669"/>
    <property type="project" value="TreeGrafter"/>
</dbReference>
<keyword evidence="6 10" id="KW-0505">Motor protein</keyword>
<dbReference type="GO" id="GO:0005524">
    <property type="term" value="F:ATP binding"/>
    <property type="evidence" value="ECO:0007669"/>
    <property type="project" value="UniProtKB-UniRule"/>
</dbReference>
<dbReference type="GO" id="GO:0005876">
    <property type="term" value="C:spindle microtubule"/>
    <property type="evidence" value="ECO:0007669"/>
    <property type="project" value="TreeGrafter"/>
</dbReference>
<keyword evidence="2" id="KW-0963">Cytoplasm</keyword>
<keyword evidence="3" id="KW-0493">Microtubule</keyword>
<feature type="domain" description="Kinesin motor" evidence="12">
    <location>
        <begin position="11"/>
        <end position="365"/>
    </location>
</feature>
<gene>
    <name evidence="13" type="ORF">STAS_09889</name>
</gene>
<evidence type="ECO:0000313" key="13">
    <source>
        <dbReference type="EMBL" id="GER33739.1"/>
    </source>
</evidence>
<evidence type="ECO:0000259" key="12">
    <source>
        <dbReference type="PROSITE" id="PS50067"/>
    </source>
</evidence>
<sequence>MTSREKEKGVNVQVLLRCRPFSDDELRNNAPQVVTCNDFHREVSVMQNIAGKHIDRVFTFDKELIWRFQVFGPSAQQRDLYEQAVIPIVNEVLEGFNCTIFAYGQTGTGKTYTMEGECKRSKSGPNGELPPEAGVIPRAVKQIFDTLESQNAEYSVKVTFLELYNEEITDLLAPEEISKVVQEDKQKKQLPLMEDGKGGVLVRGLEEEIVTSASEIFTLLERGSAKRRTAETLLNKQSSRSHSLFSITIHIKEATPEGEELIKCGKLNLVDLAGSENISRSGAREGRAREAGEINKSLLTLGRVINALVEHLGHIPYRDSKLTRLLRDSLGGRTKTCIIATVSPAVHCLEETLSTLDYAHRAKNIRNKPEVNQKMMKSTLIKDLYGEIERLKAEVYAAREKVGVYIPKERYYQEETERKAMADQIEQMGMTIENHQKQIEELRTKYDCKVQQCLDLGKKLDATQSDLNLTSKLLANTEDDLKQCRYSLKERDFVVSEQKKSENALAHQACVLRDELEKTQKDNASLFLKIAREDKLNADNRSTVDTFQSDLAQKLATLSSSLTASVSRQNEHLQCVENLCNSFLQVHDKASIELKKKVDSSRVLYLSHFEAVQNVVRLHKAGSNAALEELSTLASSNSLSVEEFLAAEAAEAKAVLDDLQDTLTSQQAEMAHLARELRQRFHASIEHLTNTSESVHESVDKLQEESKKLQHHATQLDETQTKCIAEFQKAYEEQSRSEAEKLIADMTTLVTDCMLRQKEMVDKRIEDLKDSATGNKMFLDGHVSTIDGITTDLKRKWQDSFMQAESSFKDNDDFSAAKHCRMELLVQKCVKSADRALERWQKTQESLNDMGKKNVSAFDSHVRNMWYSNEQHNAEVESARVMVEEDVKTNSEDMIHWFNGVSGQEISSVSEILSTSQTHSQTLQNLSADHSKQINRIEQHAVDTFRQKYMDYEPSGTTPVRCEPEIPSKGTIESFRAMPMEVLQEEFRENNSYESFHVKEPKPTLIPRSPLSQIN</sequence>
<dbReference type="PANTHER" id="PTHR47970:SF12">
    <property type="entry name" value="KINESIN FAMILY MEMBER 11"/>
    <property type="match status" value="1"/>
</dbReference>
<evidence type="ECO:0000256" key="8">
    <source>
        <dbReference type="ARBA" id="ARBA00034704"/>
    </source>
</evidence>
<dbReference type="InterPro" id="IPR047149">
    <property type="entry name" value="KIF11-like"/>
</dbReference>
<dbReference type="PRINTS" id="PR00380">
    <property type="entry name" value="KINESINHEAVY"/>
</dbReference>
<proteinExistence type="inferred from homology"/>
<evidence type="ECO:0000256" key="9">
    <source>
        <dbReference type="ARBA" id="ARBA00046159"/>
    </source>
</evidence>
<keyword evidence="7" id="KW-0206">Cytoskeleton</keyword>
<evidence type="ECO:0000256" key="7">
    <source>
        <dbReference type="ARBA" id="ARBA00023212"/>
    </source>
</evidence>
<dbReference type="InterPro" id="IPR047241">
    <property type="entry name" value="KIF11-like_kin_motor_dom"/>
</dbReference>
<dbReference type="PROSITE" id="PS50067">
    <property type="entry name" value="KINESIN_MOTOR_2"/>
    <property type="match status" value="1"/>
</dbReference>
<dbReference type="CDD" id="cd01364">
    <property type="entry name" value="KISc_BimC_Eg5"/>
    <property type="match status" value="1"/>
</dbReference>
<dbReference type="Pfam" id="PF00225">
    <property type="entry name" value="Kinesin"/>
    <property type="match status" value="1"/>
</dbReference>
<protein>
    <submittedName>
        <fullName evidence="13">Kinesin family protein</fullName>
    </submittedName>
</protein>
<comment type="function">
    <text evidence="9">Responsible for microtubule translocation. May be important for the organization of phragmoplast-specific arrays of microtubules. Plays an essential role in stabilizing the mitotic spindle. Required during mitotic cytokinesis.</text>
</comment>
<dbReference type="PROSITE" id="PS00411">
    <property type="entry name" value="KINESIN_MOTOR_1"/>
    <property type="match status" value="1"/>
</dbReference>
<dbReference type="EMBL" id="BKCP01004783">
    <property type="protein sequence ID" value="GER33739.1"/>
    <property type="molecule type" value="Genomic_DNA"/>
</dbReference>
<dbReference type="InterPro" id="IPR019821">
    <property type="entry name" value="Kinesin_motor_CS"/>
</dbReference>
<accession>A0A5A7PLY7</accession>
<evidence type="ECO:0000256" key="2">
    <source>
        <dbReference type="ARBA" id="ARBA00022490"/>
    </source>
</evidence>
<evidence type="ECO:0000256" key="11">
    <source>
        <dbReference type="SAM" id="Coils"/>
    </source>
</evidence>
<name>A0A5A7PLY7_STRAF</name>
<dbReference type="SUPFAM" id="SSF52540">
    <property type="entry name" value="P-loop containing nucleoside triphosphate hydrolases"/>
    <property type="match status" value="1"/>
</dbReference>
<dbReference type="AlphaFoldDB" id="A0A5A7PLY7"/>
<dbReference type="PANTHER" id="PTHR47970">
    <property type="entry name" value="KINESIN-LIKE PROTEIN KIF11"/>
    <property type="match status" value="1"/>
</dbReference>
<dbReference type="FunFam" id="3.40.850.10:FF:000019">
    <property type="entry name" value="Kinesin-like protein KIN-5D"/>
    <property type="match status" value="1"/>
</dbReference>
<dbReference type="GO" id="GO:0008017">
    <property type="term" value="F:microtubule binding"/>
    <property type="evidence" value="ECO:0007669"/>
    <property type="project" value="InterPro"/>
</dbReference>
<comment type="caution">
    <text evidence="13">The sequence shown here is derived from an EMBL/GenBank/DDBJ whole genome shotgun (WGS) entry which is preliminary data.</text>
</comment>
<dbReference type="SMART" id="SM00129">
    <property type="entry name" value="KISc"/>
    <property type="match status" value="1"/>
</dbReference>
<dbReference type="GO" id="GO:0051231">
    <property type="term" value="P:spindle elongation"/>
    <property type="evidence" value="ECO:0007669"/>
    <property type="project" value="TreeGrafter"/>
</dbReference>
<reference evidence="14" key="1">
    <citation type="journal article" date="2019" name="Curr. Biol.">
        <title>Genome Sequence of Striga asiatica Provides Insight into the Evolution of Plant Parasitism.</title>
        <authorList>
            <person name="Yoshida S."/>
            <person name="Kim S."/>
            <person name="Wafula E.K."/>
            <person name="Tanskanen J."/>
            <person name="Kim Y.M."/>
            <person name="Honaas L."/>
            <person name="Yang Z."/>
            <person name="Spallek T."/>
            <person name="Conn C.E."/>
            <person name="Ichihashi Y."/>
            <person name="Cheong K."/>
            <person name="Cui S."/>
            <person name="Der J.P."/>
            <person name="Gundlach H."/>
            <person name="Jiao Y."/>
            <person name="Hori C."/>
            <person name="Ishida J.K."/>
            <person name="Kasahara H."/>
            <person name="Kiba T."/>
            <person name="Kim M.S."/>
            <person name="Koo N."/>
            <person name="Laohavisit A."/>
            <person name="Lee Y.H."/>
            <person name="Lumba S."/>
            <person name="McCourt P."/>
            <person name="Mortimer J.C."/>
            <person name="Mutuku J.M."/>
            <person name="Nomura T."/>
            <person name="Sasaki-Sekimoto Y."/>
            <person name="Seto Y."/>
            <person name="Wang Y."/>
            <person name="Wakatake T."/>
            <person name="Sakakibara H."/>
            <person name="Demura T."/>
            <person name="Yamaguchi S."/>
            <person name="Yoneyama K."/>
            <person name="Manabe R.I."/>
            <person name="Nelson D.C."/>
            <person name="Schulman A.H."/>
            <person name="Timko M.P."/>
            <person name="dePamphilis C.W."/>
            <person name="Choi D."/>
            <person name="Shirasu K."/>
        </authorList>
    </citation>
    <scope>NUCLEOTIDE SEQUENCE [LARGE SCALE GENOMIC DNA]</scope>
    <source>
        <strain evidence="14">cv. UVA1</strain>
    </source>
</reference>
<evidence type="ECO:0000256" key="10">
    <source>
        <dbReference type="PROSITE-ProRule" id="PRU00283"/>
    </source>
</evidence>
<dbReference type="GO" id="GO:0007018">
    <property type="term" value="P:microtubule-based movement"/>
    <property type="evidence" value="ECO:0007669"/>
    <property type="project" value="InterPro"/>
</dbReference>